<evidence type="ECO:0000256" key="8">
    <source>
        <dbReference type="ARBA" id="ARBA00022841"/>
    </source>
</evidence>
<evidence type="ECO:0000256" key="13">
    <source>
        <dbReference type="PIRNR" id="PIRNR016636"/>
    </source>
</evidence>
<dbReference type="InterPro" id="IPR024194">
    <property type="entry name" value="Ac/AlaTfrase_AlgI/DltB"/>
</dbReference>
<feature type="transmembrane region" description="Helical" evidence="14">
    <location>
        <begin position="406"/>
        <end position="423"/>
    </location>
</feature>
<sequence length="468" mass="52920">MLFNTFEYWIFFAVVVVILAFLQPSAKRLVIVVASYIFYSFWDPRLCALLLASTAANYYLGLLIEGAPESRKKAFVTGAVVFNLVVLGFFKYFDFFANSLTALLGISGHPWALDIILPVGISFFTFEGIAYCCDVYRKHVRAVRSFVDFALFISFFPHLVAGPIIRPENFFPQVRNNHGLTTVDIKWGFCQIIKGLVKKIIFADYFAIIADAYFNDPVNATVAPVIGIIAFAMQIYFDFSGYTDIARGCAGLLGFRFPSNFERPYLAVNIADFWRRWHISLSTWLRDYLYIPLGGNRVSPSRVYVNLMIVMALGGLWHGASWNFMVWGIAHGAMLCVHRLWDRTLGRRCVAPAVLKPFTTALCVALTFVLVVLAWVPFRASDFAVTATILRQLASARVLSLDGATGLYWGLLAACSLWCLIDWNRRLQHWFVEQMPYMLVGVPVALAFIALQILGQFGLQIPFIYFKF</sequence>
<keyword evidence="6 13" id="KW-0808">Transferase</keyword>
<dbReference type="EMBL" id="FCOI02000019">
    <property type="protein sequence ID" value="SAK76449.1"/>
    <property type="molecule type" value="Genomic_DNA"/>
</dbReference>
<evidence type="ECO:0000256" key="14">
    <source>
        <dbReference type="SAM" id="Phobius"/>
    </source>
</evidence>
<keyword evidence="10 13" id="KW-0472">Membrane</keyword>
<dbReference type="PIRSF" id="PIRSF500217">
    <property type="entry name" value="AlgI"/>
    <property type="match status" value="1"/>
</dbReference>
<dbReference type="PANTHER" id="PTHR13285:SF23">
    <property type="entry name" value="TEICHOIC ACID D-ALANYLTRANSFERASE"/>
    <property type="match status" value="1"/>
</dbReference>
<proteinExistence type="inferred from homology"/>
<keyword evidence="16" id="KW-1185">Reference proteome</keyword>
<feature type="transmembrane region" description="Helical" evidence="14">
    <location>
        <begin position="74"/>
        <end position="93"/>
    </location>
</feature>
<dbReference type="Pfam" id="PF03062">
    <property type="entry name" value="MBOAT"/>
    <property type="match status" value="1"/>
</dbReference>
<dbReference type="InterPro" id="IPR051085">
    <property type="entry name" value="MB_O-acyltransferase"/>
</dbReference>
<keyword evidence="9 14" id="KW-1133">Transmembrane helix</keyword>
<evidence type="ECO:0000256" key="3">
    <source>
        <dbReference type="ARBA" id="ARBA00010323"/>
    </source>
</evidence>
<feature type="transmembrane region" description="Helical" evidence="14">
    <location>
        <begin position="435"/>
        <end position="459"/>
    </location>
</feature>
<dbReference type="PIRSF" id="PIRSF016636">
    <property type="entry name" value="AlgI_DltB"/>
    <property type="match status" value="1"/>
</dbReference>
<comment type="pathway">
    <text evidence="2">Glycan biosynthesis; alginate biosynthesis.</text>
</comment>
<dbReference type="GO" id="GO:0005886">
    <property type="term" value="C:plasma membrane"/>
    <property type="evidence" value="ECO:0007669"/>
    <property type="project" value="UniProtKB-SubCell"/>
</dbReference>
<evidence type="ECO:0000256" key="7">
    <source>
        <dbReference type="ARBA" id="ARBA00022692"/>
    </source>
</evidence>
<feature type="transmembrane region" description="Helical" evidence="14">
    <location>
        <begin position="218"/>
        <end position="237"/>
    </location>
</feature>
<accession>A0A158C265</accession>
<dbReference type="GO" id="GO:0042121">
    <property type="term" value="P:alginic acid biosynthetic process"/>
    <property type="evidence" value="ECO:0007669"/>
    <property type="project" value="UniProtKB-KW"/>
</dbReference>
<comment type="subcellular location">
    <subcellularLocation>
        <location evidence="1">Cell membrane</location>
        <topology evidence="1">Multi-pass membrane protein</topology>
    </subcellularLocation>
</comment>
<evidence type="ECO:0000256" key="2">
    <source>
        <dbReference type="ARBA" id="ARBA00005182"/>
    </source>
</evidence>
<dbReference type="STRING" id="1777137.AWB76_05014"/>
<feature type="transmembrane region" description="Helical" evidence="14">
    <location>
        <begin position="6"/>
        <end position="22"/>
    </location>
</feature>
<evidence type="ECO:0000256" key="11">
    <source>
        <dbReference type="ARBA" id="ARBA00023315"/>
    </source>
</evidence>
<feature type="transmembrane region" description="Helical" evidence="14">
    <location>
        <begin position="48"/>
        <end position="67"/>
    </location>
</feature>
<dbReference type="InterPro" id="IPR004299">
    <property type="entry name" value="MBOAT_fam"/>
</dbReference>
<keyword evidence="7 14" id="KW-0812">Transmembrane</keyword>
<organism evidence="15 16">
    <name type="scientific">Caballeronia temeraria</name>
    <dbReference type="NCBI Taxonomy" id="1777137"/>
    <lineage>
        <taxon>Bacteria</taxon>
        <taxon>Pseudomonadati</taxon>
        <taxon>Pseudomonadota</taxon>
        <taxon>Betaproteobacteria</taxon>
        <taxon>Burkholderiales</taxon>
        <taxon>Burkholderiaceae</taxon>
        <taxon>Caballeronia</taxon>
    </lineage>
</organism>
<evidence type="ECO:0000256" key="5">
    <source>
        <dbReference type="ARBA" id="ARBA00022475"/>
    </source>
</evidence>
<dbReference type="Proteomes" id="UP000054624">
    <property type="component" value="Unassembled WGS sequence"/>
</dbReference>
<dbReference type="GO" id="GO:0016746">
    <property type="term" value="F:acyltransferase activity"/>
    <property type="evidence" value="ECO:0007669"/>
    <property type="project" value="UniProtKB-KW"/>
</dbReference>
<comment type="similarity">
    <text evidence="3 13">Belongs to the membrane-bound acyltransferase family.</text>
</comment>
<evidence type="ECO:0000256" key="12">
    <source>
        <dbReference type="ARBA" id="ARBA00031030"/>
    </source>
</evidence>
<evidence type="ECO:0000313" key="15">
    <source>
        <dbReference type="EMBL" id="SAK76449.1"/>
    </source>
</evidence>
<evidence type="ECO:0000313" key="16">
    <source>
        <dbReference type="Proteomes" id="UP000054624"/>
    </source>
</evidence>
<reference evidence="16" key="1">
    <citation type="submission" date="2016-01" db="EMBL/GenBank/DDBJ databases">
        <authorList>
            <person name="Peeters Charlotte."/>
        </authorList>
    </citation>
    <scope>NUCLEOTIDE SEQUENCE [LARGE SCALE GENOMIC DNA]</scope>
</reference>
<evidence type="ECO:0000256" key="1">
    <source>
        <dbReference type="ARBA" id="ARBA00004651"/>
    </source>
</evidence>
<gene>
    <name evidence="15" type="primary">patA</name>
    <name evidence="15" type="ORF">AWB76_05014</name>
</gene>
<evidence type="ECO:0000256" key="6">
    <source>
        <dbReference type="ARBA" id="ARBA00022679"/>
    </source>
</evidence>
<dbReference type="PANTHER" id="PTHR13285">
    <property type="entry name" value="ACYLTRANSFERASE"/>
    <property type="match status" value="1"/>
</dbReference>
<evidence type="ECO:0000256" key="9">
    <source>
        <dbReference type="ARBA" id="ARBA00022989"/>
    </source>
</evidence>
<evidence type="ECO:0000256" key="10">
    <source>
        <dbReference type="ARBA" id="ARBA00023136"/>
    </source>
</evidence>
<feature type="transmembrane region" description="Helical" evidence="14">
    <location>
        <begin position="145"/>
        <end position="165"/>
    </location>
</feature>
<name>A0A158C265_9BURK</name>
<feature type="transmembrane region" description="Helical" evidence="14">
    <location>
        <begin position="113"/>
        <end position="133"/>
    </location>
</feature>
<keyword evidence="8" id="KW-0016">Alginate biosynthesis</keyword>
<feature type="transmembrane region" description="Helical" evidence="14">
    <location>
        <begin position="303"/>
        <end position="318"/>
    </location>
</feature>
<feature type="transmembrane region" description="Helical" evidence="14">
    <location>
        <begin position="353"/>
        <end position="376"/>
    </location>
</feature>
<feature type="transmembrane region" description="Helical" evidence="14">
    <location>
        <begin position="324"/>
        <end position="341"/>
    </location>
</feature>
<keyword evidence="5 13" id="KW-1003">Cell membrane</keyword>
<dbReference type="AlphaFoldDB" id="A0A158C265"/>
<keyword evidence="11 13" id="KW-0012">Acyltransferase</keyword>
<dbReference type="InterPro" id="IPR028362">
    <property type="entry name" value="AlgI"/>
</dbReference>
<evidence type="ECO:0000256" key="4">
    <source>
        <dbReference type="ARBA" id="ARBA00016084"/>
    </source>
</evidence>
<protein>
    <recommendedName>
        <fullName evidence="4">Probable alginate O-acetylase AlgI</fullName>
    </recommendedName>
    <alternativeName>
        <fullName evidence="12">Alginate biosynthesis protein AlgI</fullName>
    </alternativeName>
</protein>